<proteinExistence type="inferred from homology"/>
<comment type="caution">
    <text evidence="8">The sequence shown here is derived from an EMBL/GenBank/DDBJ whole genome shotgun (WGS) entry which is preliminary data.</text>
</comment>
<dbReference type="EC" id="3.2.1.52" evidence="3"/>
<dbReference type="EMBL" id="BAAATZ010000025">
    <property type="protein sequence ID" value="GAA2733268.1"/>
    <property type="molecule type" value="Genomic_DNA"/>
</dbReference>
<name>A0ABP6H005_9ACTN</name>
<comment type="similarity">
    <text evidence="2">Belongs to the glycosyl hydrolase 3 family.</text>
</comment>
<gene>
    <name evidence="8" type="ORF">GCM10010439_52850</name>
</gene>
<dbReference type="InterPro" id="IPR050226">
    <property type="entry name" value="NagZ_Beta-hexosaminidase"/>
</dbReference>
<dbReference type="Pfam" id="PF00933">
    <property type="entry name" value="Glyco_hydro_3"/>
    <property type="match status" value="1"/>
</dbReference>
<feature type="domain" description="Glycoside hydrolase family 3 N-terminal" evidence="7">
    <location>
        <begin position="12"/>
        <end position="324"/>
    </location>
</feature>
<dbReference type="SUPFAM" id="SSF52279">
    <property type="entry name" value="Beta-D-glucan exohydrolase, C-terminal domain"/>
    <property type="match status" value="1"/>
</dbReference>
<dbReference type="InterPro" id="IPR017853">
    <property type="entry name" value="GH"/>
</dbReference>
<keyword evidence="5" id="KW-0326">Glycosidase</keyword>
<evidence type="ECO:0000259" key="7">
    <source>
        <dbReference type="Pfam" id="PF00933"/>
    </source>
</evidence>
<dbReference type="InterPro" id="IPR036962">
    <property type="entry name" value="Glyco_hydro_3_N_sf"/>
</dbReference>
<accession>A0ABP6H005</accession>
<dbReference type="PROSITE" id="PS00775">
    <property type="entry name" value="GLYCOSYL_HYDROL_F3"/>
    <property type="match status" value="1"/>
</dbReference>
<evidence type="ECO:0000256" key="6">
    <source>
        <dbReference type="SAM" id="MobiDB-lite"/>
    </source>
</evidence>
<organism evidence="8 9">
    <name type="scientific">Actinocorallia aurantiaca</name>
    <dbReference type="NCBI Taxonomy" id="46204"/>
    <lineage>
        <taxon>Bacteria</taxon>
        <taxon>Bacillati</taxon>
        <taxon>Actinomycetota</taxon>
        <taxon>Actinomycetes</taxon>
        <taxon>Streptosporangiales</taxon>
        <taxon>Thermomonosporaceae</taxon>
        <taxon>Actinocorallia</taxon>
    </lineage>
</organism>
<dbReference type="SUPFAM" id="SSF51445">
    <property type="entry name" value="(Trans)glycosidases"/>
    <property type="match status" value="1"/>
</dbReference>
<evidence type="ECO:0000256" key="3">
    <source>
        <dbReference type="ARBA" id="ARBA00012663"/>
    </source>
</evidence>
<feature type="region of interest" description="Disordered" evidence="6">
    <location>
        <begin position="471"/>
        <end position="497"/>
    </location>
</feature>
<sequence>MLAAELLQGMSVEEKVGQLFMPTVRDAADGKRIIKKYKVGGFIYFPGNLSSPQAAAKLSNGLQAASRVPLLVGADEETGLVTRAKFATDFPGAMALAATGNTDLARAATAATGAELRAAGVNLNFAPVADVNVNPDNPVIGVRSFGADPALAGRMVTASIEGYRSAGVAAVAKHFPGHGDTNVDSHTGLPVIKNSTAKWQELHAPPFQSAIAAGVDAIMTGHLVVPALDPSKQPATLSKKVLTGLLRGQLGFQGVIVTDSLSMAGAKVPGGAPEAAVRALLAGADLLLMPPDLDAARAKVLGAVKSGRVPAARLDDAVTRILRLKENRGLFTDVRADPATAGQAVRAEHRRTAQEVATSAVTVVHNKNAVLPLKGSVYVEGPEQARIAAALRKEGVQITGEQKAKTHVIVVTSASSGTRDHLKSTAKNRKVVYVAIASPYALRYGGSSHAMAATYSGSEVSLRGLARVLSGKTPPKGRLPVSLPGGAPLGSGLTDPL</sequence>
<evidence type="ECO:0000256" key="1">
    <source>
        <dbReference type="ARBA" id="ARBA00001231"/>
    </source>
</evidence>
<dbReference type="PANTHER" id="PTHR30480:SF13">
    <property type="entry name" value="BETA-HEXOSAMINIDASE"/>
    <property type="match status" value="1"/>
</dbReference>
<keyword evidence="9" id="KW-1185">Reference proteome</keyword>
<dbReference type="Gene3D" id="3.20.20.300">
    <property type="entry name" value="Glycoside hydrolase, family 3, N-terminal domain"/>
    <property type="match status" value="1"/>
</dbReference>
<dbReference type="GO" id="GO:0016787">
    <property type="term" value="F:hydrolase activity"/>
    <property type="evidence" value="ECO:0007669"/>
    <property type="project" value="UniProtKB-KW"/>
</dbReference>
<dbReference type="PRINTS" id="PR00133">
    <property type="entry name" value="GLHYDRLASE3"/>
</dbReference>
<dbReference type="InterPro" id="IPR019800">
    <property type="entry name" value="Glyco_hydro_3_AS"/>
</dbReference>
<evidence type="ECO:0000256" key="4">
    <source>
        <dbReference type="ARBA" id="ARBA00022801"/>
    </source>
</evidence>
<dbReference type="PANTHER" id="PTHR30480">
    <property type="entry name" value="BETA-HEXOSAMINIDASE-RELATED"/>
    <property type="match status" value="1"/>
</dbReference>
<evidence type="ECO:0000256" key="2">
    <source>
        <dbReference type="ARBA" id="ARBA00005336"/>
    </source>
</evidence>
<evidence type="ECO:0000256" key="5">
    <source>
        <dbReference type="ARBA" id="ARBA00023295"/>
    </source>
</evidence>
<comment type="catalytic activity">
    <reaction evidence="1">
        <text>Hydrolysis of terminal non-reducing N-acetyl-D-hexosamine residues in N-acetyl-beta-D-hexosaminides.</text>
        <dbReference type="EC" id="3.2.1.52"/>
    </reaction>
</comment>
<protein>
    <recommendedName>
        <fullName evidence="3">beta-N-acetylhexosaminidase</fullName>
        <ecNumber evidence="3">3.2.1.52</ecNumber>
    </recommendedName>
</protein>
<reference evidence="9" key="1">
    <citation type="journal article" date="2019" name="Int. J. Syst. Evol. Microbiol.">
        <title>The Global Catalogue of Microorganisms (GCM) 10K type strain sequencing project: providing services to taxonomists for standard genome sequencing and annotation.</title>
        <authorList>
            <consortium name="The Broad Institute Genomics Platform"/>
            <consortium name="The Broad Institute Genome Sequencing Center for Infectious Disease"/>
            <person name="Wu L."/>
            <person name="Ma J."/>
        </authorList>
    </citation>
    <scope>NUCLEOTIDE SEQUENCE [LARGE SCALE GENOMIC DNA]</scope>
    <source>
        <strain evidence="9">JCM 8201</strain>
    </source>
</reference>
<dbReference type="Proteomes" id="UP001501842">
    <property type="component" value="Unassembled WGS sequence"/>
</dbReference>
<evidence type="ECO:0000313" key="9">
    <source>
        <dbReference type="Proteomes" id="UP001501842"/>
    </source>
</evidence>
<dbReference type="InterPro" id="IPR001764">
    <property type="entry name" value="Glyco_hydro_3_N"/>
</dbReference>
<dbReference type="InterPro" id="IPR036881">
    <property type="entry name" value="Glyco_hydro_3_C_sf"/>
</dbReference>
<dbReference type="Gene3D" id="3.40.50.1700">
    <property type="entry name" value="Glycoside hydrolase family 3 C-terminal domain"/>
    <property type="match status" value="1"/>
</dbReference>
<evidence type="ECO:0000313" key="8">
    <source>
        <dbReference type="EMBL" id="GAA2733268.1"/>
    </source>
</evidence>
<keyword evidence="4 8" id="KW-0378">Hydrolase</keyword>
<feature type="compositionally biased region" description="Low complexity" evidence="6">
    <location>
        <begin position="479"/>
        <end position="497"/>
    </location>
</feature>